<dbReference type="OrthoDB" id="7063501at2"/>
<dbReference type="AlphaFoldDB" id="A0A563U239"/>
<accession>A0A563U239</accession>
<proteinExistence type="predicted"/>
<dbReference type="Proteomes" id="UP000320042">
    <property type="component" value="Unassembled WGS sequence"/>
</dbReference>
<dbReference type="EMBL" id="VOEJ01000009">
    <property type="protein sequence ID" value="TWR25131.1"/>
    <property type="molecule type" value="Genomic_DNA"/>
</dbReference>
<organism evidence="1 2">
    <name type="scientific">Mucilaginibacter pallidiroseus</name>
    <dbReference type="NCBI Taxonomy" id="2599295"/>
    <lineage>
        <taxon>Bacteria</taxon>
        <taxon>Pseudomonadati</taxon>
        <taxon>Bacteroidota</taxon>
        <taxon>Sphingobacteriia</taxon>
        <taxon>Sphingobacteriales</taxon>
        <taxon>Sphingobacteriaceae</taxon>
        <taxon>Mucilaginibacter</taxon>
    </lineage>
</organism>
<sequence>MQPLHQIIALYGTFNADMSPLDTVDISADLIKMISGGVLTIPKNYELKRKYSIAGHRRYLQIITDGRVFNVLEDKYENDVSIDLAATKRSIAIVYNVFISPLANWQGIIAGQLLQMKSYGIFTEADLYVHITDNNGLTESAKAIIKTIVPDAIISSSTVNEFEYPGIKLVYELATADPERNYIYFHSKGMSHGLFTRSLTDTTLLERTFSHWRKNMQFLGKDGVEKVGLFPAIGDENPFGKFGGHGGYIWYNFWYATGKYLSNCEEPVLTDNRYYYEDWLGRQKGDEMPVLRNDSKAIYDIKLIDKNFYSSLEALYYLHRLMHKDNSSDIVKSIPYTIKSSLVLYLYVKVKSLPGYVSALFKGK</sequence>
<evidence type="ECO:0000313" key="2">
    <source>
        <dbReference type="Proteomes" id="UP000320042"/>
    </source>
</evidence>
<keyword evidence="2" id="KW-1185">Reference proteome</keyword>
<dbReference type="RefSeq" id="WP_146383102.1">
    <property type="nucleotide sequence ID" value="NZ_VOEJ01000009.1"/>
</dbReference>
<comment type="caution">
    <text evidence="1">The sequence shown here is derived from an EMBL/GenBank/DDBJ whole genome shotgun (WGS) entry which is preliminary data.</text>
</comment>
<evidence type="ECO:0000313" key="1">
    <source>
        <dbReference type="EMBL" id="TWR25131.1"/>
    </source>
</evidence>
<reference evidence="1 2" key="1">
    <citation type="submission" date="2019-07" db="EMBL/GenBank/DDBJ databases">
        <authorList>
            <person name="Kim J."/>
        </authorList>
    </citation>
    <scope>NUCLEOTIDE SEQUENCE [LARGE SCALE GENOMIC DNA]</scope>
    <source>
        <strain evidence="2">dk17</strain>
    </source>
</reference>
<gene>
    <name evidence="1" type="ORF">FPZ43_16790</name>
</gene>
<name>A0A563U239_9SPHI</name>
<protein>
    <submittedName>
        <fullName evidence="1">Uncharacterized protein</fullName>
    </submittedName>
</protein>